<evidence type="ECO:0000313" key="3">
    <source>
        <dbReference type="EMBL" id="RNB76797.1"/>
    </source>
</evidence>
<proteinExistence type="predicted"/>
<dbReference type="Pfam" id="PF07833">
    <property type="entry name" value="Cu_amine_oxidN1"/>
    <property type="match status" value="1"/>
</dbReference>
<dbReference type="Proteomes" id="UP000282028">
    <property type="component" value="Unassembled WGS sequence"/>
</dbReference>
<feature type="region of interest" description="Disordered" evidence="1">
    <location>
        <begin position="147"/>
        <end position="168"/>
    </location>
</feature>
<evidence type="ECO:0000256" key="1">
    <source>
        <dbReference type="SAM" id="MobiDB-lite"/>
    </source>
</evidence>
<dbReference type="Gene3D" id="3.30.457.10">
    <property type="entry name" value="Copper amine oxidase-like, N-terminal domain"/>
    <property type="match status" value="1"/>
</dbReference>
<name>A0A3M8CNB5_9BACL</name>
<organism evidence="3 4">
    <name type="scientific">Brevibacillus invocatus</name>
    <dbReference type="NCBI Taxonomy" id="173959"/>
    <lineage>
        <taxon>Bacteria</taxon>
        <taxon>Bacillati</taxon>
        <taxon>Bacillota</taxon>
        <taxon>Bacilli</taxon>
        <taxon>Bacillales</taxon>
        <taxon>Paenibacillaceae</taxon>
        <taxon>Brevibacillus</taxon>
    </lineage>
</organism>
<dbReference type="EMBL" id="RHHR01000003">
    <property type="protein sequence ID" value="RNB76797.1"/>
    <property type="molecule type" value="Genomic_DNA"/>
</dbReference>
<evidence type="ECO:0000259" key="2">
    <source>
        <dbReference type="Pfam" id="PF07833"/>
    </source>
</evidence>
<evidence type="ECO:0000313" key="4">
    <source>
        <dbReference type="Proteomes" id="UP000282028"/>
    </source>
</evidence>
<dbReference type="SUPFAM" id="SSF55383">
    <property type="entry name" value="Copper amine oxidase, domain N"/>
    <property type="match status" value="1"/>
</dbReference>
<dbReference type="InterPro" id="IPR012854">
    <property type="entry name" value="Cu_amine_oxidase-like_N"/>
</dbReference>
<protein>
    <submittedName>
        <fullName evidence="3">Copper amine oxidase N-terminal domain-containing protein</fullName>
    </submittedName>
</protein>
<feature type="domain" description="Copper amine oxidase-like N-terminal" evidence="2">
    <location>
        <begin position="34"/>
        <end position="140"/>
    </location>
</feature>
<gene>
    <name evidence="3" type="ORF">EDM52_00920</name>
</gene>
<dbReference type="RefSeq" id="WP_122907163.1">
    <property type="nucleotide sequence ID" value="NZ_CBCSBE010000011.1"/>
</dbReference>
<reference evidence="3 4" key="1">
    <citation type="submission" date="2018-10" db="EMBL/GenBank/DDBJ databases">
        <title>Phylogenomics of Brevibacillus.</title>
        <authorList>
            <person name="Dunlap C."/>
        </authorList>
    </citation>
    <scope>NUCLEOTIDE SEQUENCE [LARGE SCALE GENOMIC DNA]</scope>
    <source>
        <strain evidence="3 4">JCM 12215</strain>
    </source>
</reference>
<dbReference type="AlphaFoldDB" id="A0A3M8CNB5"/>
<sequence>MKKLTAFLLAVALVPMAAFSPAASAATAIKVEYNQKSIVFPDQKPILQNNRTLVPIRPIAESLGFDVDWNEETRTVLIKKGDDQVRLVVSQKIARKNGETVKLDVPAQIVNQRTMVPVRFIAEALEYEVNWDQQAQAVLIADQATDAKVDDPKEQPQEQKPEAPKAPIETDEVIVDSESITAKSANLMGLGVYSITGKTDPDSELTVTLDDKDFDVKVESDGSFKFELMDKIIVDYYKMTATKDGEEQIVEGVFTKRN</sequence>
<dbReference type="OrthoDB" id="9778320at2"/>
<dbReference type="InterPro" id="IPR036582">
    <property type="entry name" value="Mao_N_sf"/>
</dbReference>
<comment type="caution">
    <text evidence="3">The sequence shown here is derived from an EMBL/GenBank/DDBJ whole genome shotgun (WGS) entry which is preliminary data.</text>
</comment>
<keyword evidence="4" id="KW-1185">Reference proteome</keyword>
<accession>A0A3M8CNB5</accession>
<feature type="compositionally biased region" description="Basic and acidic residues" evidence="1">
    <location>
        <begin position="147"/>
        <end position="163"/>
    </location>
</feature>